<comment type="similarity">
    <text evidence="1 3">Belongs to the HAD-like hydrolase superfamily. S-2-haloalkanoic acid dehalogenase family.</text>
</comment>
<accession>A0ABU3C3N9</accession>
<dbReference type="InterPro" id="IPR023214">
    <property type="entry name" value="HAD_sf"/>
</dbReference>
<dbReference type="InterPro" id="IPR006328">
    <property type="entry name" value="2-HAD"/>
</dbReference>
<dbReference type="EC" id="3.8.1.2" evidence="3"/>
<proteinExistence type="inferred from homology"/>
<evidence type="ECO:0000256" key="1">
    <source>
        <dbReference type="ARBA" id="ARBA00008106"/>
    </source>
</evidence>
<comment type="function">
    <text evidence="3">Catalyzes the hydrolytic dehalogenation of small (S)-2-haloalkanoic acids to yield the corresponding (R)-2-hydroxyalkanoic acids.</text>
</comment>
<dbReference type="EMBL" id="JAVRIB010000020">
    <property type="protein sequence ID" value="MDT0636178.1"/>
    <property type="molecule type" value="Genomic_DNA"/>
</dbReference>
<comment type="caution">
    <text evidence="4">The sequence shown here is derived from an EMBL/GenBank/DDBJ whole genome shotgun (WGS) entry which is preliminary data.</text>
</comment>
<evidence type="ECO:0000313" key="4">
    <source>
        <dbReference type="EMBL" id="MDT0636178.1"/>
    </source>
</evidence>
<dbReference type="InterPro" id="IPR036412">
    <property type="entry name" value="HAD-like_sf"/>
</dbReference>
<dbReference type="SFLD" id="SFLDG01129">
    <property type="entry name" value="C1.5:_HAD__Beta-PGM__Phosphata"/>
    <property type="match status" value="1"/>
</dbReference>
<dbReference type="PANTHER" id="PTHR43316">
    <property type="entry name" value="HYDROLASE, HALOACID DELAHOGENASE-RELATED"/>
    <property type="match status" value="1"/>
</dbReference>
<dbReference type="Proteomes" id="UP001251857">
    <property type="component" value="Unassembled WGS sequence"/>
</dbReference>
<dbReference type="CDD" id="cd02588">
    <property type="entry name" value="HAD_L2-DEX"/>
    <property type="match status" value="1"/>
</dbReference>
<organism evidence="4 5">
    <name type="scientific">Spectribacter hydrogenoxidans</name>
    <dbReference type="NCBI Taxonomy" id="3075608"/>
    <lineage>
        <taxon>Bacteria</taxon>
        <taxon>Pseudomonadati</taxon>
        <taxon>Pseudomonadota</taxon>
        <taxon>Gammaproteobacteria</taxon>
        <taxon>Salinisphaerales</taxon>
        <taxon>Salinisphaeraceae</taxon>
        <taxon>Spectribacter</taxon>
    </lineage>
</organism>
<protein>
    <recommendedName>
        <fullName evidence="3">(S)-2-haloacid dehalogenase</fullName>
        <ecNumber evidence="3">3.8.1.2</ecNumber>
    </recommendedName>
    <alternativeName>
        <fullName evidence="3">2-haloalkanoic acid dehalogenase</fullName>
    </alternativeName>
    <alternativeName>
        <fullName evidence="3">Halocarboxylic acid halidohydrolase</fullName>
    </alternativeName>
    <alternativeName>
        <fullName evidence="3">L-2-haloacid dehalogenase</fullName>
    </alternativeName>
</protein>
<dbReference type="NCBIfam" id="TIGR01493">
    <property type="entry name" value="HAD-SF-IA-v2"/>
    <property type="match status" value="1"/>
</dbReference>
<evidence type="ECO:0000256" key="2">
    <source>
        <dbReference type="ARBA" id="ARBA00022801"/>
    </source>
</evidence>
<dbReference type="SFLD" id="SFLDS00003">
    <property type="entry name" value="Haloacid_Dehalogenase"/>
    <property type="match status" value="1"/>
</dbReference>
<keyword evidence="5" id="KW-1185">Reference proteome</keyword>
<dbReference type="Gene3D" id="1.10.150.240">
    <property type="entry name" value="Putative phosphatase, domain 2"/>
    <property type="match status" value="1"/>
</dbReference>
<gene>
    <name evidence="4" type="ORF">RM532_14590</name>
</gene>
<dbReference type="Gene3D" id="3.40.50.1000">
    <property type="entry name" value="HAD superfamily/HAD-like"/>
    <property type="match status" value="1"/>
</dbReference>
<keyword evidence="2 3" id="KW-0378">Hydrolase</keyword>
<evidence type="ECO:0000313" key="5">
    <source>
        <dbReference type="Proteomes" id="UP001251857"/>
    </source>
</evidence>
<name>A0ABU3C3N9_9GAMM</name>
<dbReference type="InterPro" id="IPR023198">
    <property type="entry name" value="PGP-like_dom2"/>
</dbReference>
<reference evidence="4 5" key="1">
    <citation type="submission" date="2023-09" db="EMBL/GenBank/DDBJ databases">
        <authorList>
            <person name="Rey-Velasco X."/>
        </authorList>
    </citation>
    <scope>NUCLEOTIDE SEQUENCE [LARGE SCALE GENOMIC DNA]</scope>
    <source>
        <strain evidence="4 5">W335</strain>
    </source>
</reference>
<evidence type="ECO:0000256" key="3">
    <source>
        <dbReference type="RuleBase" id="RU368077"/>
    </source>
</evidence>
<dbReference type="Pfam" id="PF00702">
    <property type="entry name" value="Hydrolase"/>
    <property type="match status" value="1"/>
</dbReference>
<sequence>MTPRTLIFDVNETLLDLAALDPLFEAYFGDAARRREWFAQVLRWSMVTTLTGDRRGFSELAMAGLHTLGEQTGQPLGDAGQARFKEAILTLPPHTDVAPALTRLASTGYTLVALTNSDQVAVDTQLANAGLTDHFEQILSVERVGRFKPHPAVYRMAADTLALAPSQLLMVAAHDWDITGAMRAGYAGAYIARQEPVYHRAGEPPNLVARDLGHLADQLLRIS</sequence>
<comment type="catalytic activity">
    <reaction evidence="3">
        <text>an (S)-2-haloacid + H2O = a (2R)-2-hydroxycarboxylate + a halide anion + H(+)</text>
        <dbReference type="Rhea" id="RHEA:11192"/>
        <dbReference type="ChEBI" id="CHEBI:15377"/>
        <dbReference type="ChEBI" id="CHEBI:15378"/>
        <dbReference type="ChEBI" id="CHEBI:16042"/>
        <dbReference type="ChEBI" id="CHEBI:58314"/>
        <dbReference type="ChEBI" id="CHEBI:137405"/>
        <dbReference type="EC" id="3.8.1.2"/>
    </reaction>
</comment>
<dbReference type="SUPFAM" id="SSF56784">
    <property type="entry name" value="HAD-like"/>
    <property type="match status" value="1"/>
</dbReference>
<dbReference type="InterPro" id="IPR051540">
    <property type="entry name" value="S-2-haloacid_dehalogenase"/>
</dbReference>
<dbReference type="InterPro" id="IPR006439">
    <property type="entry name" value="HAD-SF_hydro_IA"/>
</dbReference>
<dbReference type="NCBIfam" id="TIGR01428">
    <property type="entry name" value="HAD_type_II"/>
    <property type="match status" value="1"/>
</dbReference>
<dbReference type="PANTHER" id="PTHR43316:SF3">
    <property type="entry name" value="HALOACID DEHALOGENASE, TYPE II (AFU_ORTHOLOGUE AFUA_2G07750)-RELATED"/>
    <property type="match status" value="1"/>
</dbReference>
<dbReference type="RefSeq" id="WP_311654072.1">
    <property type="nucleotide sequence ID" value="NZ_JAVRIB010000020.1"/>
</dbReference>